<dbReference type="Gene3D" id="1.10.4030.10">
    <property type="entry name" value="Porin chaperone SurA, peptide-binding domain"/>
    <property type="match status" value="1"/>
</dbReference>
<dbReference type="Proteomes" id="UP000664414">
    <property type="component" value="Unassembled WGS sequence"/>
</dbReference>
<keyword evidence="3 5" id="KW-0472">Membrane</keyword>
<dbReference type="EMBL" id="JAFKGL010000014">
    <property type="protein sequence ID" value="MBN9412876.1"/>
    <property type="molecule type" value="Genomic_DNA"/>
</dbReference>
<dbReference type="GO" id="GO:0005886">
    <property type="term" value="C:plasma membrane"/>
    <property type="evidence" value="ECO:0007669"/>
    <property type="project" value="UniProtKB-SubCell"/>
</dbReference>
<evidence type="ECO:0000313" key="7">
    <source>
        <dbReference type="Proteomes" id="UP000664414"/>
    </source>
</evidence>
<protein>
    <submittedName>
        <fullName evidence="6">Peptidylprolyl isomerase</fullName>
    </submittedName>
</protein>
<keyword evidence="5" id="KW-0812">Transmembrane</keyword>
<evidence type="ECO:0000256" key="2">
    <source>
        <dbReference type="ARBA" id="ARBA00022475"/>
    </source>
</evidence>
<dbReference type="GO" id="GO:0016853">
    <property type="term" value="F:isomerase activity"/>
    <property type="evidence" value="ECO:0007669"/>
    <property type="project" value="UniProtKB-KW"/>
</dbReference>
<dbReference type="PANTHER" id="PTHR47529">
    <property type="entry name" value="PEPTIDYL-PROLYL CIS-TRANS ISOMERASE D"/>
    <property type="match status" value="1"/>
</dbReference>
<comment type="caution">
    <text evidence="6">The sequence shown here is derived from an EMBL/GenBank/DDBJ whole genome shotgun (WGS) entry which is preliminary data.</text>
</comment>
<keyword evidence="5" id="KW-1133">Transmembrane helix</keyword>
<evidence type="ECO:0000256" key="1">
    <source>
        <dbReference type="ARBA" id="ARBA00004236"/>
    </source>
</evidence>
<name>A0A8J7Q041_9PROT</name>
<comment type="subcellular location">
    <subcellularLocation>
        <location evidence="1">Cell membrane</location>
    </subcellularLocation>
</comment>
<proteinExistence type="predicted"/>
<evidence type="ECO:0000256" key="3">
    <source>
        <dbReference type="ARBA" id="ARBA00023136"/>
    </source>
</evidence>
<sequence>MLIEKIRAHSESWWFRSFLGILAITFGFLWYGNDLILGSRGSGMTIASVGGTKITLQQFSRVLNLEINRIEANLNQKLLPDQQKQLYPLVLERLVNDTLLNKEAQRLGLTVTDDFLRRIVTEDKNFHNEKGVFDRERFNVFLSQTGLTEVNFFNEIRQEILRNELLEAIFGGIQAPASLVQRIYAFIEQKRLISFATIESAKIKLDREPSPEEVEGFYDKHHSLFTAPEYRDISVLTLNISNVMPLIKLGEEQIKQAYESRLEEFKGQDFAKVKDKIVDDLRKQIAADRLYELTNKIDDDIGGGATLEEVSKKYQIPMSQITKVAHDGNPSSDTLNFKDQLNDKVLALKVIKDAFQQTLNVVGNVVEAGESKYFIARVDKIYLSQLFPFDQVKKEVYKALVSQMKGQKAANLGMQWVEKINQGGNLEALAGLQGFKVSHLKIGRQGPIAPSNIRFSDEFLSKLYLLPKKVAAATSLLNDKGEKDIIVATVKDIEAVSIERAKNEIAGFKTRMNQELANDLLIQYLESIRQRFSVDYNKKLFAQLMSAKS</sequence>
<dbReference type="InterPro" id="IPR027304">
    <property type="entry name" value="Trigger_fact/SurA_dom_sf"/>
</dbReference>
<evidence type="ECO:0000313" key="6">
    <source>
        <dbReference type="EMBL" id="MBN9412876.1"/>
    </source>
</evidence>
<evidence type="ECO:0000256" key="5">
    <source>
        <dbReference type="SAM" id="Phobius"/>
    </source>
</evidence>
<dbReference type="Pfam" id="PF13624">
    <property type="entry name" value="SurA_N_3"/>
    <property type="match status" value="1"/>
</dbReference>
<dbReference type="PANTHER" id="PTHR47529:SF1">
    <property type="entry name" value="PERIPLASMIC CHAPERONE PPID"/>
    <property type="match status" value="1"/>
</dbReference>
<keyword evidence="2" id="KW-1003">Cell membrane</keyword>
<keyword evidence="4" id="KW-0143">Chaperone</keyword>
<feature type="transmembrane region" description="Helical" evidence="5">
    <location>
        <begin position="12"/>
        <end position="32"/>
    </location>
</feature>
<gene>
    <name evidence="6" type="ORF">J0H12_02975</name>
</gene>
<dbReference type="SUPFAM" id="SSF109998">
    <property type="entry name" value="Triger factor/SurA peptide-binding domain-like"/>
    <property type="match status" value="1"/>
</dbReference>
<reference evidence="6" key="1">
    <citation type="submission" date="2021-02" db="EMBL/GenBank/DDBJ databases">
        <title>Thiocyanate and organic carbon inputs drive convergent selection for specific autotrophic Afipia and Thiobacillus strains within complex microbiomes.</title>
        <authorList>
            <person name="Huddy R.J."/>
            <person name="Sachdeva R."/>
            <person name="Kadzinga F."/>
            <person name="Kantor R.S."/>
            <person name="Harrison S.T.L."/>
            <person name="Banfield J.F."/>
        </authorList>
    </citation>
    <scope>NUCLEOTIDE SEQUENCE</scope>
    <source>
        <strain evidence="6">SCN18_10_11_15_R4_P_38_20</strain>
    </source>
</reference>
<organism evidence="6 7">
    <name type="scientific">Candidatus Paracaedimonas acanthamoebae</name>
    <dbReference type="NCBI Taxonomy" id="244581"/>
    <lineage>
        <taxon>Bacteria</taxon>
        <taxon>Pseudomonadati</taxon>
        <taxon>Pseudomonadota</taxon>
        <taxon>Alphaproteobacteria</taxon>
        <taxon>Holosporales</taxon>
        <taxon>Caedimonadaceae</taxon>
        <taxon>Candidatus Paracaedimonas</taxon>
    </lineage>
</organism>
<keyword evidence="6" id="KW-0413">Isomerase</keyword>
<evidence type="ECO:0000256" key="4">
    <source>
        <dbReference type="ARBA" id="ARBA00023186"/>
    </source>
</evidence>
<accession>A0A8J7Q041</accession>
<dbReference type="InterPro" id="IPR052029">
    <property type="entry name" value="PpiD_chaperone"/>
</dbReference>
<dbReference type="AlphaFoldDB" id="A0A8J7Q041"/>